<dbReference type="EMBL" id="JANAKD010000484">
    <property type="protein sequence ID" value="KAJ3493462.1"/>
    <property type="molecule type" value="Genomic_DNA"/>
</dbReference>
<organism evidence="1 2">
    <name type="scientific">Lecanicillium saksenae</name>
    <dbReference type="NCBI Taxonomy" id="468837"/>
    <lineage>
        <taxon>Eukaryota</taxon>
        <taxon>Fungi</taxon>
        <taxon>Dikarya</taxon>
        <taxon>Ascomycota</taxon>
        <taxon>Pezizomycotina</taxon>
        <taxon>Sordariomycetes</taxon>
        <taxon>Hypocreomycetidae</taxon>
        <taxon>Hypocreales</taxon>
        <taxon>Cordycipitaceae</taxon>
        <taxon>Lecanicillium</taxon>
    </lineage>
</organism>
<accession>A0ACC1QXP9</accession>
<name>A0ACC1QXP9_9HYPO</name>
<sequence length="128" mass="13654">MASLRNTVLALAVAAAQAAKVGDSSQKPIIQKHGGSTGNPLNEDLAKFIQESLDLWRVPGMAVGVIDGDNIYTEGYGYATLPDVRATADTLWYASWRRAGRRPSPPSSGTTSCCKTSGRRRTSRSTTP</sequence>
<protein>
    <submittedName>
        <fullName evidence="1">Uncharacterized protein</fullName>
    </submittedName>
</protein>
<dbReference type="Proteomes" id="UP001148737">
    <property type="component" value="Unassembled WGS sequence"/>
</dbReference>
<evidence type="ECO:0000313" key="1">
    <source>
        <dbReference type="EMBL" id="KAJ3493462.1"/>
    </source>
</evidence>
<proteinExistence type="predicted"/>
<keyword evidence="2" id="KW-1185">Reference proteome</keyword>
<evidence type="ECO:0000313" key="2">
    <source>
        <dbReference type="Proteomes" id="UP001148737"/>
    </source>
</evidence>
<gene>
    <name evidence="1" type="ORF">NLG97_g4712</name>
</gene>
<comment type="caution">
    <text evidence="1">The sequence shown here is derived from an EMBL/GenBank/DDBJ whole genome shotgun (WGS) entry which is preliminary data.</text>
</comment>
<reference evidence="1" key="1">
    <citation type="submission" date="2022-07" db="EMBL/GenBank/DDBJ databases">
        <title>Genome Sequence of Lecanicillium saksenae.</title>
        <authorList>
            <person name="Buettner E."/>
        </authorList>
    </citation>
    <scope>NUCLEOTIDE SEQUENCE</scope>
    <source>
        <strain evidence="1">VT-O1</strain>
    </source>
</reference>